<dbReference type="EMBL" id="CP013020">
    <property type="protein sequence ID" value="ALK84476.1"/>
    <property type="molecule type" value="Genomic_DNA"/>
</dbReference>
<sequence length="90" mass="9974">MEWHGLFDSLAGRLQEGWPQVVRTIQDGNFGELLQQPAMIMAAAGLLQLAALVVLVRMRLLGPVLKFTGFVLIAGIVRLMVAAIRDSMRW</sequence>
<protein>
    <recommendedName>
        <fullName evidence="6">Transmembrane protein</fullName>
    </recommendedName>
</protein>
<gene>
    <name evidence="2" type="ORF">BvMPK_1874</name>
    <name evidence="3" type="ORF">DW193_12395</name>
</gene>
<evidence type="ECO:0000256" key="1">
    <source>
        <dbReference type="SAM" id="Phobius"/>
    </source>
</evidence>
<reference evidence="2 4" key="2">
    <citation type="journal article" date="2016" name="Genome Biol. Evol.">
        <title>Extensive mobilome-driven genome diversification in mouse gut-associated Bacteroides vulgatus mpk.</title>
        <authorList>
            <person name="Lange A."/>
            <person name="Beier S."/>
            <person name="Steimle A."/>
            <person name="Autenrieth I.B."/>
            <person name="Huson D.H."/>
            <person name="Frick J.S."/>
        </authorList>
    </citation>
    <scope>NUCLEOTIDE SEQUENCE [LARGE SCALE GENOMIC DNA]</scope>
    <source>
        <strain evidence="2">Mpk</strain>
        <strain evidence="4">mpk</strain>
    </source>
</reference>
<evidence type="ECO:0000313" key="5">
    <source>
        <dbReference type="Proteomes" id="UP000283713"/>
    </source>
</evidence>
<dbReference type="EMBL" id="QRKA01000017">
    <property type="protein sequence ID" value="RHH77965.1"/>
    <property type="molecule type" value="Genomic_DNA"/>
</dbReference>
<evidence type="ECO:0000313" key="2">
    <source>
        <dbReference type="EMBL" id="ALK84476.1"/>
    </source>
</evidence>
<reference evidence="3 5" key="3">
    <citation type="submission" date="2018-08" db="EMBL/GenBank/DDBJ databases">
        <title>A genome reference for cultivated species of the human gut microbiota.</title>
        <authorList>
            <person name="Zou Y."/>
            <person name="Xue W."/>
            <person name="Luo G."/>
        </authorList>
    </citation>
    <scope>NUCLEOTIDE SEQUENCE [LARGE SCALE GENOMIC DNA]</scope>
    <source>
        <strain evidence="3 5">AM16-6</strain>
    </source>
</reference>
<organism evidence="2 4">
    <name type="scientific">Phocaeicola vulgatus</name>
    <name type="common">Bacteroides vulgatus</name>
    <dbReference type="NCBI Taxonomy" id="821"/>
    <lineage>
        <taxon>Bacteria</taxon>
        <taxon>Pseudomonadati</taxon>
        <taxon>Bacteroidota</taxon>
        <taxon>Bacteroidia</taxon>
        <taxon>Bacteroidales</taxon>
        <taxon>Bacteroidaceae</taxon>
        <taxon>Phocaeicola</taxon>
    </lineage>
</organism>
<name>A0A0P0LGF0_PHOVU</name>
<dbReference type="PATRIC" id="fig|821.40.peg.2241"/>
<proteinExistence type="predicted"/>
<keyword evidence="1" id="KW-0812">Transmembrane</keyword>
<feature type="transmembrane region" description="Helical" evidence="1">
    <location>
        <begin position="63"/>
        <end position="84"/>
    </location>
</feature>
<feature type="transmembrane region" description="Helical" evidence="1">
    <location>
        <begin position="38"/>
        <end position="56"/>
    </location>
</feature>
<evidence type="ECO:0008006" key="6">
    <source>
        <dbReference type="Google" id="ProtNLM"/>
    </source>
</evidence>
<dbReference type="AlphaFoldDB" id="A0A0P0LGF0"/>
<accession>A0A0P0LGF0</accession>
<keyword evidence="1" id="KW-0472">Membrane</keyword>
<reference evidence="4" key="1">
    <citation type="submission" date="2015-10" db="EMBL/GenBank/DDBJ databases">
        <title>Extensive mobilome-driven genome diversification in gut-associated Bacteroides vulgatus mpk.</title>
        <authorList>
            <person name="Beier S."/>
            <person name="Lange A."/>
            <person name="Huson D.H."/>
            <person name="Frick J.-S."/>
            <person name="Autenrieth I.B."/>
        </authorList>
    </citation>
    <scope>NUCLEOTIDE SEQUENCE [LARGE SCALE GENOMIC DNA]</scope>
    <source>
        <strain evidence="4">mpk</strain>
    </source>
</reference>
<dbReference type="Proteomes" id="UP000061587">
    <property type="component" value="Chromosome"/>
</dbReference>
<keyword evidence="1" id="KW-1133">Transmembrane helix</keyword>
<evidence type="ECO:0000313" key="3">
    <source>
        <dbReference type="EMBL" id="RHH77965.1"/>
    </source>
</evidence>
<dbReference type="Proteomes" id="UP000283713">
    <property type="component" value="Unassembled WGS sequence"/>
</dbReference>
<evidence type="ECO:0000313" key="4">
    <source>
        <dbReference type="Proteomes" id="UP000061587"/>
    </source>
</evidence>